<gene>
    <name evidence="2" type="ORF">FANTH_3645</name>
</gene>
<protein>
    <submittedName>
        <fullName evidence="2">Uncharacterized protein</fullName>
    </submittedName>
</protein>
<accession>A0A8H5E8N1</accession>
<comment type="caution">
    <text evidence="2">The sequence shown here is derived from an EMBL/GenBank/DDBJ whole genome shotgun (WGS) entry which is preliminary data.</text>
</comment>
<evidence type="ECO:0000256" key="1">
    <source>
        <dbReference type="SAM" id="MobiDB-lite"/>
    </source>
</evidence>
<evidence type="ECO:0000313" key="3">
    <source>
        <dbReference type="Proteomes" id="UP000573603"/>
    </source>
</evidence>
<feature type="region of interest" description="Disordered" evidence="1">
    <location>
        <begin position="307"/>
        <end position="338"/>
    </location>
</feature>
<reference evidence="2 3" key="1">
    <citation type="journal article" date="2020" name="BMC Genomics">
        <title>Correction to: Identification and distribution of gene clusters required for synthesis of sphingolipid metabolism inhibitors in diverse species of the filamentous fungus Fusarium.</title>
        <authorList>
            <person name="Kim H.S."/>
            <person name="Lohmar J.M."/>
            <person name="Busman M."/>
            <person name="Brown D.W."/>
            <person name="Naumann T.A."/>
            <person name="Divon H.H."/>
            <person name="Lysoe E."/>
            <person name="Uhlig S."/>
            <person name="Proctor R.H."/>
        </authorList>
    </citation>
    <scope>NUCLEOTIDE SEQUENCE [LARGE SCALE GENOMIC DNA]</scope>
    <source>
        <strain evidence="2 3">NRRL 25214</strain>
    </source>
</reference>
<name>A0A8H5E8N1_9HYPO</name>
<proteinExistence type="predicted"/>
<dbReference type="PANTHER" id="PTHR40628">
    <property type="entry name" value="CHROMO DOMAIN-CONTAINING PROTEIN"/>
    <property type="match status" value="1"/>
</dbReference>
<sequence>MYHYDRIKRFQSCHRRRTHENDKLCSSWVYSPESNVHITRDREWFEDGYMAFSSIVYHTRDKPWSNAVNFTNHGLELNPEDYTWAHGVGTVILKTKRSPRGRGRRPMSELVLNNVIFAPNYICNVIGGNIAEDGYEVEVGPGRTNVRNSMQQIEVRLWRPPLVREIMERSAFPQRIRYDLPFFKHNIQVKWPVDERHRFERDEGIDFDEEVERAKFRHLKTRKTVTILRGKHRARWPRKPFQYHFDLHTRFPEALKSGWVFSFAQNGFVNQVWGDAKEFMYMYGYRYEVDDDCRMAAMQVKDIMSEQGYEVSSDEEWEDQDEDDSAWEDTDEEICPEQ</sequence>
<dbReference type="Proteomes" id="UP000573603">
    <property type="component" value="Unassembled WGS sequence"/>
</dbReference>
<evidence type="ECO:0000313" key="2">
    <source>
        <dbReference type="EMBL" id="KAF5251210.1"/>
    </source>
</evidence>
<organism evidence="2 3">
    <name type="scientific">Fusarium anthophilum</name>
    <dbReference type="NCBI Taxonomy" id="48485"/>
    <lineage>
        <taxon>Eukaryota</taxon>
        <taxon>Fungi</taxon>
        <taxon>Dikarya</taxon>
        <taxon>Ascomycota</taxon>
        <taxon>Pezizomycotina</taxon>
        <taxon>Sordariomycetes</taxon>
        <taxon>Hypocreomycetidae</taxon>
        <taxon>Hypocreales</taxon>
        <taxon>Nectriaceae</taxon>
        <taxon>Fusarium</taxon>
        <taxon>Fusarium fujikuroi species complex</taxon>
    </lineage>
</organism>
<dbReference type="PANTHER" id="PTHR40628:SF1">
    <property type="entry name" value="CHROMO DOMAIN-CONTAINING PROTEIN"/>
    <property type="match status" value="1"/>
</dbReference>
<keyword evidence="3" id="KW-1185">Reference proteome</keyword>
<feature type="compositionally biased region" description="Acidic residues" evidence="1">
    <location>
        <begin position="312"/>
        <end position="338"/>
    </location>
</feature>
<dbReference type="AlphaFoldDB" id="A0A8H5E8N1"/>
<dbReference type="EMBL" id="JABEVY010000072">
    <property type="protein sequence ID" value="KAF5251210.1"/>
    <property type="molecule type" value="Genomic_DNA"/>
</dbReference>